<keyword evidence="5 7" id="KW-0378">Hydrolase</keyword>
<dbReference type="OrthoDB" id="196964at2"/>
<evidence type="ECO:0000256" key="5">
    <source>
        <dbReference type="ARBA" id="ARBA00022801"/>
    </source>
</evidence>
<keyword evidence="4 7" id="KW-0255">Endonuclease</keyword>
<dbReference type="InterPro" id="IPR000100">
    <property type="entry name" value="RNase_P"/>
</dbReference>
<dbReference type="AlphaFoldDB" id="A0A1Y3XVP6"/>
<dbReference type="PANTHER" id="PTHR33992">
    <property type="entry name" value="RIBONUCLEASE P PROTEIN COMPONENT"/>
    <property type="match status" value="1"/>
</dbReference>
<name>A0A1Y3XVP6_9ACTN</name>
<dbReference type="GO" id="GO:0000049">
    <property type="term" value="F:tRNA binding"/>
    <property type="evidence" value="ECO:0007669"/>
    <property type="project" value="UniProtKB-UniRule"/>
</dbReference>
<evidence type="ECO:0000256" key="2">
    <source>
        <dbReference type="ARBA" id="ARBA00022694"/>
    </source>
</evidence>
<dbReference type="Pfam" id="PF00825">
    <property type="entry name" value="Ribonuclease_P"/>
    <property type="match status" value="1"/>
</dbReference>
<dbReference type="NCBIfam" id="TIGR00188">
    <property type="entry name" value="rnpA"/>
    <property type="match status" value="1"/>
</dbReference>
<comment type="caution">
    <text evidence="9">The sequence shown here is derived from an EMBL/GenBank/DDBJ whole genome shotgun (WGS) entry which is preliminary data.</text>
</comment>
<sequence>MRTIKSRLDFERVFKHGRRVNHPLVRMVICDGECEGGSGRVAFAAAKRLGNAVVRNRSKRKLREAARACALPVPGTDLILFATAKTRDARPEELAEALAGLLKRAGRRDG</sequence>
<evidence type="ECO:0000256" key="3">
    <source>
        <dbReference type="ARBA" id="ARBA00022722"/>
    </source>
</evidence>
<comment type="function">
    <text evidence="1 7">RNaseP catalyzes the removal of the 5'-leader sequence from pre-tRNA to produce the mature 5'-terminus. It can also cleave other RNA substrates such as 4.5S RNA. The protein component plays an auxiliary but essential role in vivo by binding to the 5'-leader sequence and broadening the substrate specificity of the ribozyme.</text>
</comment>
<keyword evidence="3 7" id="KW-0540">Nuclease</keyword>
<dbReference type="InterPro" id="IPR020568">
    <property type="entry name" value="Ribosomal_Su5_D2-typ_SF"/>
</dbReference>
<comment type="subunit">
    <text evidence="7">Consists of a catalytic RNA component (M1 or rnpB) and a protein subunit.</text>
</comment>
<dbReference type="PANTHER" id="PTHR33992:SF1">
    <property type="entry name" value="RIBONUCLEASE P PROTEIN COMPONENT"/>
    <property type="match status" value="1"/>
</dbReference>
<keyword evidence="6 7" id="KW-0694">RNA-binding</keyword>
<dbReference type="HAMAP" id="MF_00227">
    <property type="entry name" value="RNase_P"/>
    <property type="match status" value="1"/>
</dbReference>
<evidence type="ECO:0000313" key="10">
    <source>
        <dbReference type="Proteomes" id="UP000195781"/>
    </source>
</evidence>
<evidence type="ECO:0000313" key="9">
    <source>
        <dbReference type="EMBL" id="OUN89656.1"/>
    </source>
</evidence>
<comment type="similarity">
    <text evidence="7">Belongs to the RnpA family.</text>
</comment>
<dbReference type="Gene3D" id="3.30.230.10">
    <property type="match status" value="1"/>
</dbReference>
<dbReference type="GO" id="GO:0042781">
    <property type="term" value="F:3'-tRNA processing endoribonuclease activity"/>
    <property type="evidence" value="ECO:0007669"/>
    <property type="project" value="TreeGrafter"/>
</dbReference>
<dbReference type="RefSeq" id="WP_094334841.1">
    <property type="nucleotide sequence ID" value="NZ_NFIE01000002.1"/>
</dbReference>
<evidence type="ECO:0000256" key="6">
    <source>
        <dbReference type="ARBA" id="ARBA00022884"/>
    </source>
</evidence>
<dbReference type="SUPFAM" id="SSF54211">
    <property type="entry name" value="Ribosomal protein S5 domain 2-like"/>
    <property type="match status" value="1"/>
</dbReference>
<evidence type="ECO:0000256" key="8">
    <source>
        <dbReference type="NCBIfam" id="TIGR00188"/>
    </source>
</evidence>
<reference evidence="10" key="1">
    <citation type="submission" date="2017-04" db="EMBL/GenBank/DDBJ databases">
        <title>Function of individual gut microbiota members based on whole genome sequencing of pure cultures obtained from chicken caecum.</title>
        <authorList>
            <person name="Medvecky M."/>
            <person name="Cejkova D."/>
            <person name="Polansky O."/>
            <person name="Karasova D."/>
            <person name="Kubasova T."/>
            <person name="Cizek A."/>
            <person name="Rychlik I."/>
        </authorList>
    </citation>
    <scope>NUCLEOTIDE SEQUENCE [LARGE SCALE GENOMIC DNA]</scope>
    <source>
        <strain evidence="10">An5</strain>
    </source>
</reference>
<dbReference type="InterPro" id="IPR014721">
    <property type="entry name" value="Ribsml_uS5_D2-typ_fold_subgr"/>
</dbReference>
<proteinExistence type="inferred from homology"/>
<dbReference type="GO" id="GO:0001682">
    <property type="term" value="P:tRNA 5'-leader removal"/>
    <property type="evidence" value="ECO:0007669"/>
    <property type="project" value="UniProtKB-UniRule"/>
</dbReference>
<keyword evidence="10" id="KW-1185">Reference proteome</keyword>
<protein>
    <recommendedName>
        <fullName evidence="7 8">Ribonuclease P protein component</fullName>
        <shortName evidence="7">RNase P protein</shortName>
        <shortName evidence="7">RNaseP protein</shortName>
        <ecNumber evidence="7 8">3.1.26.5</ecNumber>
    </recommendedName>
    <alternativeName>
        <fullName evidence="7">Protein C5</fullName>
    </alternativeName>
</protein>
<dbReference type="EMBL" id="NFIE01000002">
    <property type="protein sequence ID" value="OUN89656.1"/>
    <property type="molecule type" value="Genomic_DNA"/>
</dbReference>
<dbReference type="InterPro" id="IPR020539">
    <property type="entry name" value="RNase_P_CS"/>
</dbReference>
<dbReference type="GO" id="GO:0030677">
    <property type="term" value="C:ribonuclease P complex"/>
    <property type="evidence" value="ECO:0007669"/>
    <property type="project" value="TreeGrafter"/>
</dbReference>
<organism evidence="9 10">
    <name type="scientific">[Collinsella] massiliensis</name>
    <dbReference type="NCBI Taxonomy" id="1232426"/>
    <lineage>
        <taxon>Bacteria</taxon>
        <taxon>Bacillati</taxon>
        <taxon>Actinomycetota</taxon>
        <taxon>Coriobacteriia</taxon>
        <taxon>Coriobacteriales</taxon>
        <taxon>Coriobacteriaceae</taxon>
        <taxon>Enorma</taxon>
    </lineage>
</organism>
<dbReference type="PROSITE" id="PS00648">
    <property type="entry name" value="RIBONUCLEASE_P"/>
    <property type="match status" value="1"/>
</dbReference>
<comment type="catalytic activity">
    <reaction evidence="7">
        <text>Endonucleolytic cleavage of RNA, removing 5'-extranucleotides from tRNA precursor.</text>
        <dbReference type="EC" id="3.1.26.5"/>
    </reaction>
</comment>
<gene>
    <name evidence="7" type="primary">rnpA</name>
    <name evidence="9" type="ORF">B5G02_01080</name>
</gene>
<dbReference type="Proteomes" id="UP000195781">
    <property type="component" value="Unassembled WGS sequence"/>
</dbReference>
<evidence type="ECO:0000256" key="7">
    <source>
        <dbReference type="HAMAP-Rule" id="MF_00227"/>
    </source>
</evidence>
<evidence type="ECO:0000256" key="4">
    <source>
        <dbReference type="ARBA" id="ARBA00022759"/>
    </source>
</evidence>
<evidence type="ECO:0000256" key="1">
    <source>
        <dbReference type="ARBA" id="ARBA00002663"/>
    </source>
</evidence>
<dbReference type="GO" id="GO:0004526">
    <property type="term" value="F:ribonuclease P activity"/>
    <property type="evidence" value="ECO:0007669"/>
    <property type="project" value="UniProtKB-UniRule"/>
</dbReference>
<accession>A0A1Y3XVP6</accession>
<keyword evidence="2 7" id="KW-0819">tRNA processing</keyword>
<dbReference type="EC" id="3.1.26.5" evidence="7 8"/>